<keyword evidence="2" id="KW-0472">Membrane</keyword>
<name>A0A7V0QS62_UNCAE</name>
<keyword evidence="2" id="KW-0812">Transmembrane</keyword>
<proteinExistence type="predicted"/>
<keyword evidence="2" id="KW-1133">Transmembrane helix</keyword>
<evidence type="ECO:0000313" key="4">
    <source>
        <dbReference type="EMBL" id="HDN84672.1"/>
    </source>
</evidence>
<sequence length="129" mass="15338">MTGIVFPYAYYLIRRANWVFLSISIPSGGIIPWLIYLLVRPPWTKEELEIENLEREALNLEREYWAYLLSKERLKCPNCGAPIKENWLVCPYCHTRLKKECVYCGKPLELDWDICPYCGHEQLKEEKPK</sequence>
<dbReference type="AlphaFoldDB" id="A0A7V0QS62"/>
<reference evidence="4" key="1">
    <citation type="journal article" date="2020" name="mSystems">
        <title>Genome- and Community-Level Interaction Insights into Carbon Utilization and Element Cycling Functions of Hydrothermarchaeota in Hydrothermal Sediment.</title>
        <authorList>
            <person name="Zhou Z."/>
            <person name="Liu Y."/>
            <person name="Xu W."/>
            <person name="Pan J."/>
            <person name="Luo Z.H."/>
            <person name="Li M."/>
        </authorList>
    </citation>
    <scope>NUCLEOTIDE SEQUENCE [LARGE SCALE GENOMIC DNA]</scope>
    <source>
        <strain evidence="4">HyVt-219</strain>
    </source>
</reference>
<dbReference type="Proteomes" id="UP000885660">
    <property type="component" value="Unassembled WGS sequence"/>
</dbReference>
<feature type="domain" description="DZANK-type" evidence="3">
    <location>
        <begin position="76"/>
        <end position="119"/>
    </location>
</feature>
<feature type="coiled-coil region" evidence="1">
    <location>
        <begin position="43"/>
        <end position="70"/>
    </location>
</feature>
<keyword evidence="1" id="KW-0175">Coiled coil</keyword>
<dbReference type="Pfam" id="PF12773">
    <property type="entry name" value="DZR"/>
    <property type="match status" value="1"/>
</dbReference>
<gene>
    <name evidence="4" type="ORF">ENG47_02785</name>
</gene>
<dbReference type="InterPro" id="IPR025874">
    <property type="entry name" value="DZR"/>
</dbReference>
<organism evidence="4">
    <name type="scientific">Aerophobetes bacterium</name>
    <dbReference type="NCBI Taxonomy" id="2030807"/>
    <lineage>
        <taxon>Bacteria</taxon>
        <taxon>Candidatus Aerophobota</taxon>
    </lineage>
</organism>
<dbReference type="EMBL" id="DRBC01000166">
    <property type="protein sequence ID" value="HDN84672.1"/>
    <property type="molecule type" value="Genomic_DNA"/>
</dbReference>
<evidence type="ECO:0000259" key="3">
    <source>
        <dbReference type="Pfam" id="PF12773"/>
    </source>
</evidence>
<accession>A0A7V0QS62</accession>
<evidence type="ECO:0000256" key="2">
    <source>
        <dbReference type="SAM" id="Phobius"/>
    </source>
</evidence>
<feature type="transmembrane region" description="Helical" evidence="2">
    <location>
        <begin position="18"/>
        <end position="39"/>
    </location>
</feature>
<protein>
    <submittedName>
        <fullName evidence="4">Zinc ribbon domain-containing protein</fullName>
    </submittedName>
</protein>
<evidence type="ECO:0000256" key="1">
    <source>
        <dbReference type="SAM" id="Coils"/>
    </source>
</evidence>
<comment type="caution">
    <text evidence="4">The sequence shown here is derived from an EMBL/GenBank/DDBJ whole genome shotgun (WGS) entry which is preliminary data.</text>
</comment>